<proteinExistence type="predicted"/>
<feature type="region of interest" description="Disordered" evidence="1">
    <location>
        <begin position="100"/>
        <end position="198"/>
    </location>
</feature>
<reference evidence="2" key="1">
    <citation type="submission" date="2023-03" db="EMBL/GenBank/DDBJ databases">
        <title>Borrelidin-producing and root-colonizing Streptomyces rochei is a potent biopesticide for soil-borne oomycete-caused plant diseases.</title>
        <authorList>
            <person name="Zhou D."/>
            <person name="Wang X."/>
            <person name="Navarro-Munoz J.C."/>
            <person name="Li W."/>
            <person name="Li J."/>
            <person name="Jiu M."/>
            <person name="Deng S."/>
            <person name="Ye Y."/>
            <person name="Daly P."/>
            <person name="Wei L."/>
        </authorList>
    </citation>
    <scope>NUCLEOTIDE SEQUENCE</scope>
    <source>
        <strain evidence="2">JK1</strain>
    </source>
</reference>
<dbReference type="AlphaFoldDB" id="A0AAX3ZUT5"/>
<dbReference type="RefSeq" id="WP_127437902.1">
    <property type="nucleotide sequence ID" value="NZ_CP121271.1"/>
</dbReference>
<protein>
    <recommendedName>
        <fullName evidence="4">Histone protein</fullName>
    </recommendedName>
</protein>
<sequence length="198" mass="20933">MNDSKAALAAAVAGGYLMGRTKKAKLAFAVGSYLMGRRIGLTPGQVLSQGLSGIQRNPQLQELTDQVRGELLTASRTAVTAAANRTLTGLADNLRDRTDALTGAGRSDDGYADDETDETDEGGPDEDAYFDEEDREEARRPAPPRKTAEKAAKKTAKKAPPRKTAPPAKTAQGMKKAAKKTAPAKRTANQGRHGGERG</sequence>
<evidence type="ECO:0000313" key="2">
    <source>
        <dbReference type="EMBL" id="WMC90062.1"/>
    </source>
</evidence>
<evidence type="ECO:0008006" key="4">
    <source>
        <dbReference type="Google" id="ProtNLM"/>
    </source>
</evidence>
<dbReference type="Proteomes" id="UP001231701">
    <property type="component" value="Chromosome"/>
</dbReference>
<organism evidence="2 3">
    <name type="scientific">Streptomyces rochei</name>
    <name type="common">Streptomyces parvullus</name>
    <dbReference type="NCBI Taxonomy" id="1928"/>
    <lineage>
        <taxon>Bacteria</taxon>
        <taxon>Bacillati</taxon>
        <taxon>Actinomycetota</taxon>
        <taxon>Actinomycetes</taxon>
        <taxon>Kitasatosporales</taxon>
        <taxon>Streptomycetaceae</taxon>
        <taxon>Streptomyces</taxon>
        <taxon>Streptomyces rochei group</taxon>
    </lineage>
</organism>
<name>A0AAX3ZUT5_STRRO</name>
<dbReference type="GeneID" id="90946879"/>
<gene>
    <name evidence="2" type="ORF">P7W03_32605</name>
</gene>
<evidence type="ECO:0000313" key="3">
    <source>
        <dbReference type="Proteomes" id="UP001231701"/>
    </source>
</evidence>
<evidence type="ECO:0000256" key="1">
    <source>
        <dbReference type="SAM" id="MobiDB-lite"/>
    </source>
</evidence>
<feature type="compositionally biased region" description="Acidic residues" evidence="1">
    <location>
        <begin position="110"/>
        <end position="135"/>
    </location>
</feature>
<accession>A0AAX3ZUT5</accession>
<dbReference type="EMBL" id="CP121271">
    <property type="protein sequence ID" value="WMC90062.1"/>
    <property type="molecule type" value="Genomic_DNA"/>
</dbReference>
<feature type="compositionally biased region" description="Basic and acidic residues" evidence="1">
    <location>
        <begin position="136"/>
        <end position="152"/>
    </location>
</feature>